<dbReference type="InterPro" id="IPR000847">
    <property type="entry name" value="LysR_HTH_N"/>
</dbReference>
<keyword evidence="4" id="KW-0804">Transcription</keyword>
<dbReference type="SUPFAM" id="SSF53850">
    <property type="entry name" value="Periplasmic binding protein-like II"/>
    <property type="match status" value="1"/>
</dbReference>
<sequence>MMIGRDRLKDITPFVASVEHGSFTAAADSLHLTSSAISKSVARLEARLGSRLFERTTRRLALTDAGQAFYETCTRVLSELAEAESVLAAQRAIPVGRLRIAVPNTFGRMRVMPLINEFCQQNPEMQIALSFSDRFVDLFEEGVDIAIRIGGSTDFPPSLGCRFLGNERLIFCASPDYLAQHGVPDSLQALTERRAIVYDRVDGSTSPWHIRSPDGRTITRTLPYRMALGDGEAQVAAVVAGLGVAQMATWLLEKELASGALVPILPELAVEGLPLFIVWPRRKQLLPKVDALLATLDRLKISQ</sequence>
<dbReference type="PANTHER" id="PTHR30537">
    <property type="entry name" value="HTH-TYPE TRANSCRIPTIONAL REGULATOR"/>
    <property type="match status" value="1"/>
</dbReference>
<dbReference type="CDD" id="cd08475">
    <property type="entry name" value="PBP2_CrgA_like_6"/>
    <property type="match status" value="1"/>
</dbReference>
<dbReference type="InterPro" id="IPR005119">
    <property type="entry name" value="LysR_subst-bd"/>
</dbReference>
<dbReference type="PROSITE" id="PS50931">
    <property type="entry name" value="HTH_LYSR"/>
    <property type="match status" value="1"/>
</dbReference>
<dbReference type="SUPFAM" id="SSF46785">
    <property type="entry name" value="Winged helix' DNA-binding domain"/>
    <property type="match status" value="1"/>
</dbReference>
<dbReference type="EMBL" id="JBGFFX010000003">
    <property type="protein sequence ID" value="MEY8770113.1"/>
    <property type="molecule type" value="Genomic_DNA"/>
</dbReference>
<evidence type="ECO:0000256" key="4">
    <source>
        <dbReference type="ARBA" id="ARBA00023163"/>
    </source>
</evidence>
<dbReference type="Pfam" id="PF00126">
    <property type="entry name" value="HTH_1"/>
    <property type="match status" value="1"/>
</dbReference>
<evidence type="ECO:0000313" key="7">
    <source>
        <dbReference type="Proteomes" id="UP001565243"/>
    </source>
</evidence>
<gene>
    <name evidence="6" type="ORF">AB6T85_06670</name>
</gene>
<evidence type="ECO:0000256" key="1">
    <source>
        <dbReference type="ARBA" id="ARBA00009437"/>
    </source>
</evidence>
<comment type="caution">
    <text evidence="6">The sequence shown here is derived from an EMBL/GenBank/DDBJ whole genome shotgun (WGS) entry which is preliminary data.</text>
</comment>
<reference evidence="6 7" key="1">
    <citation type="submission" date="2024-07" db="EMBL/GenBank/DDBJ databases">
        <authorList>
            <person name="Hebao G."/>
        </authorList>
    </citation>
    <scope>NUCLEOTIDE SEQUENCE [LARGE SCALE GENOMIC DNA]</scope>
    <source>
        <strain evidence="6 7">ACCC 02193</strain>
    </source>
</reference>
<evidence type="ECO:0000256" key="2">
    <source>
        <dbReference type="ARBA" id="ARBA00023015"/>
    </source>
</evidence>
<evidence type="ECO:0000256" key="3">
    <source>
        <dbReference type="ARBA" id="ARBA00023125"/>
    </source>
</evidence>
<accession>A0ABV4E5B3</accession>
<dbReference type="InterPro" id="IPR036390">
    <property type="entry name" value="WH_DNA-bd_sf"/>
</dbReference>
<proteinExistence type="inferred from homology"/>
<dbReference type="PRINTS" id="PR00039">
    <property type="entry name" value="HTHLYSR"/>
</dbReference>
<comment type="similarity">
    <text evidence="1">Belongs to the LysR transcriptional regulatory family.</text>
</comment>
<dbReference type="InterPro" id="IPR036388">
    <property type="entry name" value="WH-like_DNA-bd_sf"/>
</dbReference>
<evidence type="ECO:0000259" key="5">
    <source>
        <dbReference type="PROSITE" id="PS50931"/>
    </source>
</evidence>
<keyword evidence="2" id="KW-0805">Transcription regulation</keyword>
<dbReference type="Pfam" id="PF03466">
    <property type="entry name" value="LysR_substrate"/>
    <property type="match status" value="1"/>
</dbReference>
<dbReference type="InterPro" id="IPR058163">
    <property type="entry name" value="LysR-type_TF_proteobact-type"/>
</dbReference>
<dbReference type="Gene3D" id="3.40.190.290">
    <property type="match status" value="1"/>
</dbReference>
<keyword evidence="3" id="KW-0238">DNA-binding</keyword>
<organism evidence="6 7">
    <name type="scientific">Erwinia aeris</name>
    <dbReference type="NCBI Taxonomy" id="3239803"/>
    <lineage>
        <taxon>Bacteria</taxon>
        <taxon>Pseudomonadati</taxon>
        <taxon>Pseudomonadota</taxon>
        <taxon>Gammaproteobacteria</taxon>
        <taxon>Enterobacterales</taxon>
        <taxon>Erwiniaceae</taxon>
        <taxon>Erwinia</taxon>
    </lineage>
</organism>
<dbReference type="Proteomes" id="UP001565243">
    <property type="component" value="Unassembled WGS sequence"/>
</dbReference>
<protein>
    <submittedName>
        <fullName evidence="6">LysR family transcriptional regulator</fullName>
    </submittedName>
</protein>
<evidence type="ECO:0000313" key="6">
    <source>
        <dbReference type="EMBL" id="MEY8770113.1"/>
    </source>
</evidence>
<name>A0ABV4E5B3_9GAMM</name>
<feature type="domain" description="HTH lysR-type" evidence="5">
    <location>
        <begin position="6"/>
        <end position="63"/>
    </location>
</feature>
<keyword evidence="7" id="KW-1185">Reference proteome</keyword>
<dbReference type="PANTHER" id="PTHR30537:SF5">
    <property type="entry name" value="HTH-TYPE TRANSCRIPTIONAL ACTIVATOR TTDR-RELATED"/>
    <property type="match status" value="1"/>
</dbReference>
<dbReference type="Gene3D" id="1.10.10.10">
    <property type="entry name" value="Winged helix-like DNA-binding domain superfamily/Winged helix DNA-binding domain"/>
    <property type="match status" value="1"/>
</dbReference>